<gene>
    <name evidence="1" type="ORF">I5L79_17550</name>
</gene>
<sequence>MRISLVCLLVLIDMGNLFAQTGSLQGMLFNRITKQGFSASAQIWFPDLDLGTLSEPDGSFKIYNIPIGVYRLNIKSIGFRDTTIMQVKITSGQATSVNINFPIGCHFNNQKGNECPYCKKQDATIPIVYGFPSNRVMQRAKHNKLKLGGCVTTGCDPHWYCKRDERDF</sequence>
<comment type="caution">
    <text evidence="1">The sequence shown here is derived from an EMBL/GenBank/DDBJ whole genome shotgun (WGS) entry which is preliminary data.</text>
</comment>
<protein>
    <recommendedName>
        <fullName evidence="3">Carboxypeptidase-like regulatory domain-containing protein</fullName>
    </recommendedName>
</protein>
<dbReference type="Proteomes" id="UP000601099">
    <property type="component" value="Unassembled WGS sequence"/>
</dbReference>
<accession>A0ABS0L760</accession>
<dbReference type="InterPro" id="IPR013784">
    <property type="entry name" value="Carb-bd-like_fold"/>
</dbReference>
<dbReference type="Pfam" id="PF13715">
    <property type="entry name" value="CarbopepD_reg_2"/>
    <property type="match status" value="1"/>
</dbReference>
<organism evidence="1 2">
    <name type="scientific">Hymenobacter guriensis</name>
    <dbReference type="NCBI Taxonomy" id="2793065"/>
    <lineage>
        <taxon>Bacteria</taxon>
        <taxon>Pseudomonadati</taxon>
        <taxon>Bacteroidota</taxon>
        <taxon>Cytophagia</taxon>
        <taxon>Cytophagales</taxon>
        <taxon>Hymenobacteraceae</taxon>
        <taxon>Hymenobacter</taxon>
    </lineage>
</organism>
<evidence type="ECO:0000313" key="2">
    <source>
        <dbReference type="Proteomes" id="UP000601099"/>
    </source>
</evidence>
<keyword evidence="2" id="KW-1185">Reference proteome</keyword>
<evidence type="ECO:0008006" key="3">
    <source>
        <dbReference type="Google" id="ProtNLM"/>
    </source>
</evidence>
<name>A0ABS0L760_9BACT</name>
<dbReference type="EMBL" id="JADWYK010000012">
    <property type="protein sequence ID" value="MBG8555358.1"/>
    <property type="molecule type" value="Genomic_DNA"/>
</dbReference>
<dbReference type="SUPFAM" id="SSF49452">
    <property type="entry name" value="Starch-binding domain-like"/>
    <property type="match status" value="1"/>
</dbReference>
<evidence type="ECO:0000313" key="1">
    <source>
        <dbReference type="EMBL" id="MBG8555358.1"/>
    </source>
</evidence>
<proteinExistence type="predicted"/>
<reference evidence="1 2" key="1">
    <citation type="submission" date="2020-11" db="EMBL/GenBank/DDBJ databases">
        <title>Hymenobacter sp.</title>
        <authorList>
            <person name="Kim M.K."/>
        </authorList>
    </citation>
    <scope>NUCLEOTIDE SEQUENCE [LARGE SCALE GENOMIC DNA]</scope>
    <source>
        <strain evidence="1 2">BT594</strain>
    </source>
</reference>
<dbReference type="Gene3D" id="2.60.40.1120">
    <property type="entry name" value="Carboxypeptidase-like, regulatory domain"/>
    <property type="match status" value="1"/>
</dbReference>